<dbReference type="PANTHER" id="PTHR30097:SF4">
    <property type="entry name" value="SLR6042 PROTEIN"/>
    <property type="match status" value="1"/>
</dbReference>
<evidence type="ECO:0000256" key="1">
    <source>
        <dbReference type="ARBA" id="ARBA00009477"/>
    </source>
</evidence>
<comment type="similarity">
    <text evidence="1">Belongs to the membrane fusion protein (MFP) (TC 8.A.1) family.</text>
</comment>
<name>A0ABV3ZEJ3_9BACT</name>
<evidence type="ECO:0000259" key="5">
    <source>
        <dbReference type="Pfam" id="PF25973"/>
    </source>
</evidence>
<dbReference type="Pfam" id="PF25973">
    <property type="entry name" value="BSH_CzcB"/>
    <property type="match status" value="1"/>
</dbReference>
<dbReference type="Pfam" id="PF25954">
    <property type="entry name" value="Beta-barrel_RND_2"/>
    <property type="match status" value="1"/>
</dbReference>
<dbReference type="Gene3D" id="1.10.287.470">
    <property type="entry name" value="Helix hairpin bin"/>
    <property type="match status" value="1"/>
</dbReference>
<keyword evidence="7" id="KW-1185">Reference proteome</keyword>
<feature type="domain" description="CzcB-like barrel-sandwich hybrid" evidence="5">
    <location>
        <begin position="72"/>
        <end position="215"/>
    </location>
</feature>
<feature type="chain" id="PRO_5046632902" evidence="3">
    <location>
        <begin position="22"/>
        <end position="371"/>
    </location>
</feature>
<evidence type="ECO:0000313" key="6">
    <source>
        <dbReference type="EMBL" id="MEX6688301.1"/>
    </source>
</evidence>
<dbReference type="PANTHER" id="PTHR30097">
    <property type="entry name" value="CATION EFFLUX SYSTEM PROTEIN CUSB"/>
    <property type="match status" value="1"/>
</dbReference>
<dbReference type="RefSeq" id="WP_369329710.1">
    <property type="nucleotide sequence ID" value="NZ_JAULBC010000003.1"/>
</dbReference>
<keyword evidence="3" id="KW-0732">Signal</keyword>
<dbReference type="PROSITE" id="PS51257">
    <property type="entry name" value="PROKAR_LIPOPROTEIN"/>
    <property type="match status" value="1"/>
</dbReference>
<sequence length="371" mass="40404">MKQLLYIIFAAIFLCSFGSCTSDNAQKHEDLDSAFTLTPAMKGMIKIDTAKISDIADELKLSGEISFDENAVVKVFPSISGVITETKVSLGDKVSKGQVLAVLHSADIAGNYSDLTSSKADVAIAKRELDNAKLLYDKGIASEKDLTEAQNNYTKAMAAQDKLNSVININGLGGAKEGGTILITAPIDGYIVEKKANTGSFIRPDMGDNIFTISNLKDIWVYANAYEADIPRIKPGYKASVTVLAYPDKVFNTTVDNTSNVLDPDNKVEKVRLKLPNPDMLLKPEMFSTVTIYNESGAKAISIPSSSIIFDNSKNYVLIYKSDCDIEIREVSILKKVEDTAYIQSGVAEGERIISQKGLLIFNALLQKQNN</sequence>
<feature type="domain" description="CusB-like beta-barrel" evidence="4">
    <location>
        <begin position="219"/>
        <end position="294"/>
    </location>
</feature>
<dbReference type="EMBL" id="JAULBC010000003">
    <property type="protein sequence ID" value="MEX6688301.1"/>
    <property type="molecule type" value="Genomic_DNA"/>
</dbReference>
<comment type="caution">
    <text evidence="6">The sequence shown here is derived from an EMBL/GenBank/DDBJ whole genome shotgun (WGS) entry which is preliminary data.</text>
</comment>
<dbReference type="Gene3D" id="2.40.30.170">
    <property type="match status" value="1"/>
</dbReference>
<reference evidence="6 7" key="1">
    <citation type="submission" date="2023-07" db="EMBL/GenBank/DDBJ databases">
        <authorList>
            <person name="Lian W.-H."/>
        </authorList>
    </citation>
    <scope>NUCLEOTIDE SEQUENCE [LARGE SCALE GENOMIC DNA]</scope>
    <source>
        <strain evidence="6 7">SYSU DXS3180</strain>
    </source>
</reference>
<proteinExistence type="inferred from homology"/>
<evidence type="ECO:0000313" key="7">
    <source>
        <dbReference type="Proteomes" id="UP001560573"/>
    </source>
</evidence>
<dbReference type="InterPro" id="IPR051909">
    <property type="entry name" value="MFP_Cation_Efflux"/>
</dbReference>
<dbReference type="Proteomes" id="UP001560573">
    <property type="component" value="Unassembled WGS sequence"/>
</dbReference>
<dbReference type="SUPFAM" id="SSF111369">
    <property type="entry name" value="HlyD-like secretion proteins"/>
    <property type="match status" value="1"/>
</dbReference>
<dbReference type="NCBIfam" id="TIGR01730">
    <property type="entry name" value="RND_mfp"/>
    <property type="match status" value="1"/>
</dbReference>
<dbReference type="InterPro" id="IPR058792">
    <property type="entry name" value="Beta-barrel_RND_2"/>
</dbReference>
<dbReference type="InterPro" id="IPR058647">
    <property type="entry name" value="BSH_CzcB-like"/>
</dbReference>
<protein>
    <submittedName>
        <fullName evidence="6">Efflux RND transporter periplasmic adaptor subunit</fullName>
    </submittedName>
</protein>
<feature type="signal peptide" evidence="3">
    <location>
        <begin position="1"/>
        <end position="21"/>
    </location>
</feature>
<evidence type="ECO:0000256" key="2">
    <source>
        <dbReference type="ARBA" id="ARBA00022448"/>
    </source>
</evidence>
<organism evidence="6 7">
    <name type="scientific">Danxiaibacter flavus</name>
    <dbReference type="NCBI Taxonomy" id="3049108"/>
    <lineage>
        <taxon>Bacteria</taxon>
        <taxon>Pseudomonadati</taxon>
        <taxon>Bacteroidota</taxon>
        <taxon>Chitinophagia</taxon>
        <taxon>Chitinophagales</taxon>
        <taxon>Chitinophagaceae</taxon>
        <taxon>Danxiaibacter</taxon>
    </lineage>
</organism>
<keyword evidence="2" id="KW-0813">Transport</keyword>
<dbReference type="Gene3D" id="2.40.50.100">
    <property type="match status" value="1"/>
</dbReference>
<dbReference type="InterPro" id="IPR006143">
    <property type="entry name" value="RND_pump_MFP"/>
</dbReference>
<evidence type="ECO:0000256" key="3">
    <source>
        <dbReference type="SAM" id="SignalP"/>
    </source>
</evidence>
<evidence type="ECO:0000259" key="4">
    <source>
        <dbReference type="Pfam" id="PF25954"/>
    </source>
</evidence>
<dbReference type="Gene3D" id="2.40.420.20">
    <property type="match status" value="1"/>
</dbReference>
<gene>
    <name evidence="6" type="ORF">QTN47_12380</name>
</gene>
<accession>A0ABV3ZEJ3</accession>